<gene>
    <name evidence="4" type="ORF">PPL_00579</name>
</gene>
<dbReference type="PANTHER" id="PTHR11161:SF0">
    <property type="entry name" value="O-ACYLTRANSFERASE LIKE PROTEIN"/>
    <property type="match status" value="1"/>
</dbReference>
<comment type="caution">
    <text evidence="4">The sequence shown here is derived from an EMBL/GenBank/DDBJ whole genome shotgun (WGS) entry which is preliminary data.</text>
</comment>
<organism evidence="4 5">
    <name type="scientific">Heterostelium pallidum (strain ATCC 26659 / Pp 5 / PN500)</name>
    <name type="common">Cellular slime mold</name>
    <name type="synonym">Polysphondylium pallidum</name>
    <dbReference type="NCBI Taxonomy" id="670386"/>
    <lineage>
        <taxon>Eukaryota</taxon>
        <taxon>Amoebozoa</taxon>
        <taxon>Evosea</taxon>
        <taxon>Eumycetozoa</taxon>
        <taxon>Dictyostelia</taxon>
        <taxon>Acytosteliales</taxon>
        <taxon>Acytosteliaceae</taxon>
        <taxon>Heterostelium</taxon>
    </lineage>
</organism>
<reference evidence="4 5" key="1">
    <citation type="journal article" date="2011" name="Genome Res.">
        <title>Phylogeny-wide analysis of social amoeba genomes highlights ancient origins for complex intercellular communication.</title>
        <authorList>
            <person name="Heidel A.J."/>
            <person name="Lawal H.M."/>
            <person name="Felder M."/>
            <person name="Schilde C."/>
            <person name="Helps N.R."/>
            <person name="Tunggal B."/>
            <person name="Rivero F."/>
            <person name="John U."/>
            <person name="Schleicher M."/>
            <person name="Eichinger L."/>
            <person name="Platzer M."/>
            <person name="Noegel A.A."/>
            <person name="Schaap P."/>
            <person name="Gloeckner G."/>
        </authorList>
    </citation>
    <scope>NUCLEOTIDE SEQUENCE [LARGE SCALE GENOMIC DNA]</scope>
    <source>
        <strain evidence="5">ATCC 26659 / Pp 5 / PN500</strain>
    </source>
</reference>
<sequence length="672" mass="76805">MNKVYFIFILSFYLINICLSLELNSGSNNVSLQCTKDINSMMSFANLMDDLQLWAYSGRAPNDLGNIDGCLGLPSNVSHYCIYSTSVPVSPSINTTYIIGLCIPPSCNTTVDISSALTTFLETMSIIAPPGGDPQSICYSEIGQSYKNWTTGAYVVLGVCIFFGVLVLAGTGIEFYQNNISGLLKKDDDQFEGLISGITNNNPISIRQDLYEEINETPLVVKLLLSFSLISNYNSFFGSSSTKRHFDTLDGIRTISTIWVLLGHSLLFANSPGYDNLAYLYLKARSFFSFQAIPSAEFAVDVFFMLSGFLVAHSLLSHLNSEQSKSPFFWFKYVIHRIIRLSPLYYFLIFVDWQLMPLFGTGPLWFQYAEQKNACQEYWWTNLLYINNLHPSIMSKECFSWAWYLANDMQFYLIAPFVLLAFRFRKAFGYLIVAVLLAICFTTNIWLTMKFNIPTFFQFAVPTTTFTTDIYQKPWTRIGPYAVGIAVAFLYTHETTKKVYDKLWFRLTAYSLAFGITFFFTYIPYTSFQGSGWTKVDNALYNGFAHTMFTVGLALFMVATFYGHGGLMSAFLRLKIFNYLSKLTYATYLVHPIVLYTYYYSRTTFLHYSPIEFSWLFAGNILFAFSIAFIIHLTIEKPFIQIERLIFPPKKQNSSPPQKEYQNYSSLLIQKV</sequence>
<keyword evidence="1" id="KW-1133">Transmembrane helix</keyword>
<feature type="signal peptide" evidence="2">
    <location>
        <begin position="1"/>
        <end position="20"/>
    </location>
</feature>
<feature type="transmembrane region" description="Helical" evidence="1">
    <location>
        <begin position="613"/>
        <end position="635"/>
    </location>
</feature>
<feature type="transmembrane region" description="Helical" evidence="1">
    <location>
        <begin position="428"/>
        <end position="447"/>
    </location>
</feature>
<dbReference type="GO" id="GO:0016747">
    <property type="term" value="F:acyltransferase activity, transferring groups other than amino-acyl groups"/>
    <property type="evidence" value="ECO:0007669"/>
    <property type="project" value="InterPro"/>
</dbReference>
<keyword evidence="1" id="KW-0472">Membrane</keyword>
<feature type="transmembrane region" description="Helical" evidence="1">
    <location>
        <begin position="474"/>
        <end position="491"/>
    </location>
</feature>
<dbReference type="PANTHER" id="PTHR11161">
    <property type="entry name" value="O-ACYLTRANSFERASE"/>
    <property type="match status" value="1"/>
</dbReference>
<feature type="chain" id="PRO_5003040646" description="Acyltransferase 3 domain-containing protein" evidence="2">
    <location>
        <begin position="21"/>
        <end position="672"/>
    </location>
</feature>
<dbReference type="Pfam" id="PF01757">
    <property type="entry name" value="Acyl_transf_3"/>
    <property type="match status" value="1"/>
</dbReference>
<keyword evidence="5" id="KW-1185">Reference proteome</keyword>
<dbReference type="RefSeq" id="XP_020438878.1">
    <property type="nucleotide sequence ID" value="XM_020571604.1"/>
</dbReference>
<dbReference type="InterPro" id="IPR002656">
    <property type="entry name" value="Acyl_transf_3_dom"/>
</dbReference>
<proteinExistence type="predicted"/>
<evidence type="ECO:0000313" key="4">
    <source>
        <dbReference type="EMBL" id="EFA86774.1"/>
    </source>
</evidence>
<feature type="transmembrane region" description="Helical" evidence="1">
    <location>
        <begin position="543"/>
        <end position="562"/>
    </location>
</feature>
<dbReference type="InterPro" id="IPR052728">
    <property type="entry name" value="O2_lipid_transport_reg"/>
</dbReference>
<feature type="transmembrane region" description="Helical" evidence="1">
    <location>
        <begin position="298"/>
        <end position="317"/>
    </location>
</feature>
<keyword evidence="2" id="KW-0732">Signal</keyword>
<dbReference type="OMA" id="QGQYCKL"/>
<keyword evidence="1" id="KW-0812">Transmembrane</keyword>
<evidence type="ECO:0000259" key="3">
    <source>
        <dbReference type="Pfam" id="PF01757"/>
    </source>
</evidence>
<evidence type="ECO:0000313" key="5">
    <source>
        <dbReference type="Proteomes" id="UP000001396"/>
    </source>
</evidence>
<feature type="transmembrane region" description="Helical" evidence="1">
    <location>
        <begin position="338"/>
        <end position="356"/>
    </location>
</feature>
<evidence type="ECO:0000256" key="1">
    <source>
        <dbReference type="SAM" id="Phobius"/>
    </source>
</evidence>
<feature type="transmembrane region" description="Helical" evidence="1">
    <location>
        <begin position="401"/>
        <end position="421"/>
    </location>
</feature>
<feature type="domain" description="Acyltransferase 3" evidence="3">
    <location>
        <begin position="248"/>
        <end position="628"/>
    </location>
</feature>
<dbReference type="InParanoid" id="D3AWV1"/>
<feature type="transmembrane region" description="Helical" evidence="1">
    <location>
        <begin position="154"/>
        <end position="176"/>
    </location>
</feature>
<dbReference type="AlphaFoldDB" id="D3AWV1"/>
<dbReference type="EMBL" id="ADBJ01000002">
    <property type="protein sequence ID" value="EFA86774.1"/>
    <property type="molecule type" value="Genomic_DNA"/>
</dbReference>
<protein>
    <recommendedName>
        <fullName evidence="3">Acyltransferase 3 domain-containing protein</fullName>
    </recommendedName>
</protein>
<accession>D3AWV1</accession>
<dbReference type="Proteomes" id="UP000001396">
    <property type="component" value="Unassembled WGS sequence"/>
</dbReference>
<evidence type="ECO:0000256" key="2">
    <source>
        <dbReference type="SAM" id="SignalP"/>
    </source>
</evidence>
<name>D3AWV1_HETP5</name>
<dbReference type="GeneID" id="31356112"/>
<feature type="transmembrane region" description="Helical" evidence="1">
    <location>
        <begin position="583"/>
        <end position="601"/>
    </location>
</feature>
<feature type="transmembrane region" description="Helical" evidence="1">
    <location>
        <begin position="503"/>
        <end position="523"/>
    </location>
</feature>